<accession>A0ABW5INQ3</accession>
<organism evidence="3 4">
    <name type="scientific">Pontibacter locisalis</name>
    <dbReference type="NCBI Taxonomy" id="1719035"/>
    <lineage>
        <taxon>Bacteria</taxon>
        <taxon>Pseudomonadati</taxon>
        <taxon>Bacteroidota</taxon>
        <taxon>Cytophagia</taxon>
        <taxon>Cytophagales</taxon>
        <taxon>Hymenobacteraceae</taxon>
        <taxon>Pontibacter</taxon>
    </lineage>
</organism>
<evidence type="ECO:0008006" key="5">
    <source>
        <dbReference type="Google" id="ProtNLM"/>
    </source>
</evidence>
<evidence type="ECO:0000256" key="1">
    <source>
        <dbReference type="SAM" id="MobiDB-lite"/>
    </source>
</evidence>
<feature type="signal peptide" evidence="2">
    <location>
        <begin position="1"/>
        <end position="22"/>
    </location>
</feature>
<proteinExistence type="predicted"/>
<protein>
    <recommendedName>
        <fullName evidence="5">Lipoprotein</fullName>
    </recommendedName>
</protein>
<dbReference type="RefSeq" id="WP_377509626.1">
    <property type="nucleotide sequence ID" value="NZ_JBHULU010000021.1"/>
</dbReference>
<keyword evidence="2" id="KW-0732">Signal</keyword>
<evidence type="ECO:0000313" key="4">
    <source>
        <dbReference type="Proteomes" id="UP001597544"/>
    </source>
</evidence>
<feature type="region of interest" description="Disordered" evidence="1">
    <location>
        <begin position="139"/>
        <end position="162"/>
    </location>
</feature>
<dbReference type="EMBL" id="JBHULU010000021">
    <property type="protein sequence ID" value="MFD2515261.1"/>
    <property type="molecule type" value="Genomic_DNA"/>
</dbReference>
<comment type="caution">
    <text evidence="3">The sequence shown here is derived from an EMBL/GenBank/DDBJ whole genome shotgun (WGS) entry which is preliminary data.</text>
</comment>
<sequence>MKKLLAMICMMAGCSFATSAKAETKTSGNKAVKLDKKVAMVAEKRANHLSDVMIKDLGLNNFQSRKMREINKDVVAQKMAVETQYAGNQELINQKCKEICAERDRQLENILSTRQYNEYFGDRKIYDQTEQEYMAGLSNQQNSNNTASSGTAPAGDNTVSLN</sequence>
<feature type="compositionally biased region" description="Low complexity" evidence="1">
    <location>
        <begin position="139"/>
        <end position="152"/>
    </location>
</feature>
<feature type="chain" id="PRO_5046322951" description="Lipoprotein" evidence="2">
    <location>
        <begin position="23"/>
        <end position="162"/>
    </location>
</feature>
<dbReference type="Proteomes" id="UP001597544">
    <property type="component" value="Unassembled WGS sequence"/>
</dbReference>
<evidence type="ECO:0000256" key="2">
    <source>
        <dbReference type="SAM" id="SignalP"/>
    </source>
</evidence>
<reference evidence="4" key="1">
    <citation type="journal article" date="2019" name="Int. J. Syst. Evol. Microbiol.">
        <title>The Global Catalogue of Microorganisms (GCM) 10K type strain sequencing project: providing services to taxonomists for standard genome sequencing and annotation.</title>
        <authorList>
            <consortium name="The Broad Institute Genomics Platform"/>
            <consortium name="The Broad Institute Genome Sequencing Center for Infectious Disease"/>
            <person name="Wu L."/>
            <person name="Ma J."/>
        </authorList>
    </citation>
    <scope>NUCLEOTIDE SEQUENCE [LARGE SCALE GENOMIC DNA]</scope>
    <source>
        <strain evidence="4">KCTC 42498</strain>
    </source>
</reference>
<evidence type="ECO:0000313" key="3">
    <source>
        <dbReference type="EMBL" id="MFD2515261.1"/>
    </source>
</evidence>
<gene>
    <name evidence="3" type="ORF">ACFSRY_15420</name>
</gene>
<name>A0ABW5INQ3_9BACT</name>
<keyword evidence="4" id="KW-1185">Reference proteome</keyword>